<name>A0A167NP71_PHYB8</name>
<evidence type="ECO:0000256" key="6">
    <source>
        <dbReference type="PIRSR" id="PIRSR028973-2"/>
    </source>
</evidence>
<protein>
    <recommendedName>
        <fullName evidence="9">HIT domain-containing protein</fullName>
    </recommendedName>
</protein>
<dbReference type="OrthoDB" id="10264956at2759"/>
<evidence type="ECO:0000313" key="8">
    <source>
        <dbReference type="Proteomes" id="UP000077315"/>
    </source>
</evidence>
<dbReference type="GeneID" id="28989073"/>
<dbReference type="Gene3D" id="3.30.200.40">
    <property type="entry name" value="Scavenger mRNA decapping enzyme, N-terminal domain"/>
    <property type="match status" value="1"/>
</dbReference>
<dbReference type="InterPro" id="IPR019808">
    <property type="entry name" value="Histidine_triad_CS"/>
</dbReference>
<evidence type="ECO:0000256" key="3">
    <source>
        <dbReference type="ARBA" id="ARBA00022490"/>
    </source>
</evidence>
<proteinExistence type="inferred from homology"/>
<keyword evidence="4" id="KW-0597">Phosphoprotein</keyword>
<feature type="binding site" evidence="6">
    <location>
        <position position="167"/>
    </location>
    <ligand>
        <name>substrate</name>
    </ligand>
</feature>
<dbReference type="AlphaFoldDB" id="A0A167NP71"/>
<dbReference type="GO" id="GO:0005634">
    <property type="term" value="C:nucleus"/>
    <property type="evidence" value="ECO:0007669"/>
    <property type="project" value="TreeGrafter"/>
</dbReference>
<dbReference type="InterPro" id="IPR011145">
    <property type="entry name" value="Scavenger_mRNA_decap_enz_N"/>
</dbReference>
<dbReference type="GO" id="GO:0000340">
    <property type="term" value="F:RNA 7-methylguanosine cap binding"/>
    <property type="evidence" value="ECO:0007669"/>
    <property type="project" value="TreeGrafter"/>
</dbReference>
<evidence type="ECO:0000256" key="4">
    <source>
        <dbReference type="ARBA" id="ARBA00022553"/>
    </source>
</evidence>
<feature type="active site" description="Nucleophile" evidence="5">
    <location>
        <position position="238"/>
    </location>
</feature>
<dbReference type="PANTHER" id="PTHR12978">
    <property type="entry name" value="HISTIDINE TRIAD HIT PROTEIN MEMBER"/>
    <property type="match status" value="1"/>
</dbReference>
<dbReference type="SUPFAM" id="SSF102860">
    <property type="entry name" value="mRNA decapping enzyme DcpS N-terminal domain"/>
    <property type="match status" value="1"/>
</dbReference>
<sequence>MTHLNEILERFVFTRQLSHDTRTKLLYVLGKVDNQDCILTFEKAHFPEIAIPTLASSTHQLVDPVENNIYSWAVASVTTREPNTHVKAIFPATELHIKKYEAQARFLVSETPALYRNVTLPFIESIPASRTKWVQNILDGTSEADVVLYRSNQGDQLSDTGFVVLPDMKWNGTKESLYWVAIANRSDILSLRSINPDHMELLLKIRKTAHKLAKDKFDLEPHQLRLFVHYQPSYYHFHVHITAMSFADAPGVTAGQAHLLDTIIDMLRVCPDYYQRATLPFVVGERHPLYLASQAWTQQTPEE</sequence>
<evidence type="ECO:0000256" key="1">
    <source>
        <dbReference type="ARBA" id="ARBA00004496"/>
    </source>
</evidence>
<comment type="similarity">
    <text evidence="2">Belongs to the HIT family.</text>
</comment>
<dbReference type="RefSeq" id="XP_018294420.1">
    <property type="nucleotide sequence ID" value="XM_018428167.1"/>
</dbReference>
<accession>A0A167NP71</accession>
<dbReference type="GO" id="GO:0000290">
    <property type="term" value="P:deadenylation-dependent decapping of nuclear-transcribed mRNA"/>
    <property type="evidence" value="ECO:0007669"/>
    <property type="project" value="InterPro"/>
</dbReference>
<organism evidence="7 8">
    <name type="scientific">Phycomyces blakesleeanus (strain ATCC 8743b / DSM 1359 / FGSC 10004 / NBRC 33097 / NRRL 1555)</name>
    <dbReference type="NCBI Taxonomy" id="763407"/>
    <lineage>
        <taxon>Eukaryota</taxon>
        <taxon>Fungi</taxon>
        <taxon>Fungi incertae sedis</taxon>
        <taxon>Mucoromycota</taxon>
        <taxon>Mucoromycotina</taxon>
        <taxon>Mucoromycetes</taxon>
        <taxon>Mucorales</taxon>
        <taxon>Phycomycetaceae</taxon>
        <taxon>Phycomyces</taxon>
    </lineage>
</organism>
<feature type="binding site" evidence="6">
    <location>
        <position position="169"/>
    </location>
    <ligand>
        <name>substrate</name>
    </ligand>
</feature>
<keyword evidence="8" id="KW-1185">Reference proteome</keyword>
<reference evidence="8" key="1">
    <citation type="submission" date="2015-06" db="EMBL/GenBank/DDBJ databases">
        <title>Expansion of signal transduction pathways in fungi by whole-genome duplication.</title>
        <authorList>
            <consortium name="DOE Joint Genome Institute"/>
            <person name="Corrochano L.M."/>
            <person name="Kuo A."/>
            <person name="Marcet-Houben M."/>
            <person name="Polaino S."/>
            <person name="Salamov A."/>
            <person name="Villalobos J.M."/>
            <person name="Alvarez M.I."/>
            <person name="Avalos J."/>
            <person name="Benito E.P."/>
            <person name="Benoit I."/>
            <person name="Burger G."/>
            <person name="Camino L.P."/>
            <person name="Canovas D."/>
            <person name="Cerda-Olmedo E."/>
            <person name="Cheng J.-F."/>
            <person name="Dominguez A."/>
            <person name="Elias M."/>
            <person name="Eslava A.P."/>
            <person name="Glaser F."/>
            <person name="Grimwood J."/>
            <person name="Gutierrez G."/>
            <person name="Heitman J."/>
            <person name="Henrissat B."/>
            <person name="Iturriaga E.A."/>
            <person name="Lang B.F."/>
            <person name="Lavin J.L."/>
            <person name="Lee S."/>
            <person name="Li W."/>
            <person name="Lindquist E."/>
            <person name="Lopez-Garcia S."/>
            <person name="Luque E.M."/>
            <person name="Marcos A.T."/>
            <person name="Martin J."/>
            <person name="McCluskey K."/>
            <person name="Medina H.R."/>
            <person name="Miralles-Duran A."/>
            <person name="Miyazaki A."/>
            <person name="Munoz-Torres E."/>
            <person name="Oguiza J.A."/>
            <person name="Ohm R."/>
            <person name="Olmedo M."/>
            <person name="Orejas M."/>
            <person name="Ortiz-Castellanos L."/>
            <person name="Pisabarro A.G."/>
            <person name="Rodriguez-Romero J."/>
            <person name="Ruiz-Herrera J."/>
            <person name="Ruiz-Vazquez R."/>
            <person name="Sanz C."/>
            <person name="Schackwitz W."/>
            <person name="Schmutz J."/>
            <person name="Shahriari M."/>
            <person name="Shelest E."/>
            <person name="Silva-Franco F."/>
            <person name="Soanes D."/>
            <person name="Syed K."/>
            <person name="Tagua V.G."/>
            <person name="Talbot N.J."/>
            <person name="Thon M."/>
            <person name="De vries R.P."/>
            <person name="Wiebenga A."/>
            <person name="Yadav J.S."/>
            <person name="Braun E.L."/>
            <person name="Baker S."/>
            <person name="Garre V."/>
            <person name="Horwitz B."/>
            <person name="Torres-Martinez S."/>
            <person name="Idnurm A."/>
            <person name="Herrera-Estrella A."/>
            <person name="Gabaldon T."/>
            <person name="Grigoriev I.V."/>
        </authorList>
    </citation>
    <scope>NUCLEOTIDE SEQUENCE [LARGE SCALE GENOMIC DNA]</scope>
    <source>
        <strain evidence="8">NRRL 1555(-)</strain>
    </source>
</reference>
<dbReference type="InterPro" id="IPR008594">
    <property type="entry name" value="DcpS/DCS2"/>
</dbReference>
<keyword evidence="3" id="KW-0963">Cytoplasm</keyword>
<evidence type="ECO:0000256" key="2">
    <source>
        <dbReference type="ARBA" id="ARBA00010208"/>
    </source>
</evidence>
<dbReference type="PANTHER" id="PTHR12978:SF0">
    <property type="entry name" value="M7GPPPX DIPHOSPHATASE"/>
    <property type="match status" value="1"/>
</dbReference>
<feature type="binding site" evidence="6">
    <location>
        <position position="133"/>
    </location>
    <ligand>
        <name>substrate</name>
    </ligand>
</feature>
<feature type="binding site" evidence="6">
    <location>
        <position position="143"/>
    </location>
    <ligand>
        <name>substrate</name>
    </ligand>
</feature>
<evidence type="ECO:0008006" key="9">
    <source>
        <dbReference type="Google" id="ProtNLM"/>
    </source>
</evidence>
<dbReference type="Pfam" id="PF05652">
    <property type="entry name" value="DcpS"/>
    <property type="match status" value="1"/>
</dbReference>
<comment type="subcellular location">
    <subcellularLocation>
        <location evidence="1">Cytoplasm</location>
    </subcellularLocation>
</comment>
<dbReference type="GO" id="GO:0016787">
    <property type="term" value="F:hydrolase activity"/>
    <property type="evidence" value="ECO:0007669"/>
    <property type="project" value="InterPro"/>
</dbReference>
<dbReference type="PIRSF" id="PIRSF028973">
    <property type="entry name" value="Scavenger_mRNA_decap_enz"/>
    <property type="match status" value="1"/>
</dbReference>
<dbReference type="EMBL" id="KV440976">
    <property type="protein sequence ID" value="OAD76380.1"/>
    <property type="molecule type" value="Genomic_DNA"/>
</dbReference>
<dbReference type="Gene3D" id="3.30.428.10">
    <property type="entry name" value="HIT-like"/>
    <property type="match status" value="1"/>
</dbReference>
<dbReference type="STRING" id="763407.A0A167NP71"/>
<dbReference type="Proteomes" id="UP000077315">
    <property type="component" value="Unassembled WGS sequence"/>
</dbReference>
<dbReference type="FunCoup" id="A0A167NP71">
    <property type="interactions" value="512"/>
</dbReference>
<dbReference type="SUPFAM" id="SSF54197">
    <property type="entry name" value="HIT-like"/>
    <property type="match status" value="1"/>
</dbReference>
<dbReference type="InParanoid" id="A0A167NP71"/>
<dbReference type="InterPro" id="IPR036265">
    <property type="entry name" value="HIT-like_sf"/>
</dbReference>
<evidence type="ECO:0000313" key="7">
    <source>
        <dbReference type="EMBL" id="OAD76380.1"/>
    </source>
</evidence>
<dbReference type="Pfam" id="PF11969">
    <property type="entry name" value="DcpS_C"/>
    <property type="match status" value="1"/>
</dbReference>
<dbReference type="VEuPathDB" id="FungiDB:PHYBLDRAFT_110474"/>
<dbReference type="GO" id="GO:0000932">
    <property type="term" value="C:P-body"/>
    <property type="evidence" value="ECO:0007669"/>
    <property type="project" value="TreeGrafter"/>
</dbReference>
<dbReference type="PROSITE" id="PS00892">
    <property type="entry name" value="HIT_1"/>
    <property type="match status" value="1"/>
</dbReference>
<gene>
    <name evidence="7" type="ORF">PHYBLDRAFT_110474</name>
</gene>
<feature type="binding site" evidence="6">
    <location>
        <begin position="229"/>
        <end position="240"/>
    </location>
    <ligand>
        <name>substrate</name>
    </ligand>
</feature>
<evidence type="ECO:0000256" key="5">
    <source>
        <dbReference type="PIRSR" id="PIRSR028973-1"/>
    </source>
</evidence>